<evidence type="ECO:0000313" key="8">
    <source>
        <dbReference type="Proteomes" id="UP001652623"/>
    </source>
</evidence>
<dbReference type="SMART" id="SM01372">
    <property type="entry name" value="E2F_TDP"/>
    <property type="match status" value="2"/>
</dbReference>
<feature type="domain" description="E2F/DP family winged-helix DNA-binding" evidence="7">
    <location>
        <begin position="21"/>
        <end position="88"/>
    </location>
</feature>
<keyword evidence="3 6" id="KW-0238">DNA-binding</keyword>
<protein>
    <submittedName>
        <fullName evidence="9">E2F transcription factor-like E2FF isoform X1</fullName>
    </submittedName>
</protein>
<sequence length="384" mass="43290">MSSLVSLVYGESETRPQFYSRKEKSLGVLCSNFLGLYNGDCAGTSTVGLDDAANRLGVERRRMYDVVNILESIGVVARKAKNQYTWKGLEEIPRCLEQLKKDGLKENFNSAGSCSSARVCHRKSVSNENQCGGLLSLNTGGEANHLASLRKNNKSDKSLALLSQNFIKLFLCSNVDMILLDNAAKALPGDADDETTLRTKVRRLYDVANVFSSLNLIEKIRHSESGKPAYRWLGWKGKLKNGFDTASEINEPKKRVFGSDITNYNSKRNKTNSVVGWKSSKETSVRMHNKLVDLEHEYDENELKQHPRHKSTGIDFGPFAPVSVLKARDAAFKNVKQVQDMESLASTYRPQYHNQALYDLFAHYMEAWKSWLEATRKQQTQQIC</sequence>
<dbReference type="Gene3D" id="1.10.10.10">
    <property type="entry name" value="Winged helix-like DNA-binding domain superfamily/Winged helix DNA-binding domain"/>
    <property type="match status" value="2"/>
</dbReference>
<dbReference type="InterPro" id="IPR036388">
    <property type="entry name" value="WH-like_DNA-bd_sf"/>
</dbReference>
<evidence type="ECO:0000259" key="7">
    <source>
        <dbReference type="SMART" id="SM01372"/>
    </source>
</evidence>
<keyword evidence="5" id="KW-0131">Cell cycle</keyword>
<dbReference type="Proteomes" id="UP001652623">
    <property type="component" value="Chromosome 4"/>
</dbReference>
<keyword evidence="8" id="KW-1185">Reference proteome</keyword>
<evidence type="ECO:0000256" key="6">
    <source>
        <dbReference type="RuleBase" id="RU003796"/>
    </source>
</evidence>
<dbReference type="GeneID" id="107415406"/>
<gene>
    <name evidence="9" type="primary">LOC107415406</name>
</gene>
<organism evidence="8 9">
    <name type="scientific">Ziziphus jujuba</name>
    <name type="common">Chinese jujube</name>
    <name type="synonym">Ziziphus sativa</name>
    <dbReference type="NCBI Taxonomy" id="326968"/>
    <lineage>
        <taxon>Eukaryota</taxon>
        <taxon>Viridiplantae</taxon>
        <taxon>Streptophyta</taxon>
        <taxon>Embryophyta</taxon>
        <taxon>Tracheophyta</taxon>
        <taxon>Spermatophyta</taxon>
        <taxon>Magnoliopsida</taxon>
        <taxon>eudicotyledons</taxon>
        <taxon>Gunneridae</taxon>
        <taxon>Pentapetalae</taxon>
        <taxon>rosids</taxon>
        <taxon>fabids</taxon>
        <taxon>Rosales</taxon>
        <taxon>Rhamnaceae</taxon>
        <taxon>Paliureae</taxon>
        <taxon>Ziziphus</taxon>
    </lineage>
</organism>
<dbReference type="InterPro" id="IPR015633">
    <property type="entry name" value="E2F"/>
</dbReference>
<dbReference type="RefSeq" id="XP_048328740.2">
    <property type="nucleotide sequence ID" value="XM_048472783.2"/>
</dbReference>
<dbReference type="InterPro" id="IPR003316">
    <property type="entry name" value="E2F_WHTH_DNA-bd_dom"/>
</dbReference>
<evidence type="ECO:0000256" key="4">
    <source>
        <dbReference type="ARBA" id="ARBA00023163"/>
    </source>
</evidence>
<evidence type="ECO:0000256" key="3">
    <source>
        <dbReference type="ARBA" id="ARBA00023125"/>
    </source>
</evidence>
<dbReference type="Pfam" id="PF02319">
    <property type="entry name" value="WHD_E2F_TDP"/>
    <property type="match status" value="2"/>
</dbReference>
<feature type="domain" description="E2F/DP family winged-helix DNA-binding" evidence="7">
    <location>
        <begin position="154"/>
        <end position="234"/>
    </location>
</feature>
<comment type="subcellular location">
    <subcellularLocation>
        <location evidence="6">Nucleus</location>
    </subcellularLocation>
</comment>
<keyword evidence="6" id="KW-0539">Nucleus</keyword>
<reference evidence="9" key="1">
    <citation type="submission" date="2025-08" db="UniProtKB">
        <authorList>
            <consortium name="RefSeq"/>
        </authorList>
    </citation>
    <scope>IDENTIFICATION</scope>
    <source>
        <tissue evidence="9">Seedling</tissue>
    </source>
</reference>
<dbReference type="InterPro" id="IPR036390">
    <property type="entry name" value="WH_DNA-bd_sf"/>
</dbReference>
<keyword evidence="2 6" id="KW-0805">Transcription regulation</keyword>
<name>A0ABM3IHU5_ZIZJJ</name>
<dbReference type="SUPFAM" id="SSF46785">
    <property type="entry name" value="Winged helix' DNA-binding domain"/>
    <property type="match status" value="2"/>
</dbReference>
<keyword evidence="4 6" id="KW-0804">Transcription</keyword>
<evidence type="ECO:0000256" key="1">
    <source>
        <dbReference type="ARBA" id="ARBA00010940"/>
    </source>
</evidence>
<evidence type="ECO:0000313" key="9">
    <source>
        <dbReference type="RefSeq" id="XP_048328740.2"/>
    </source>
</evidence>
<proteinExistence type="inferred from homology"/>
<comment type="similarity">
    <text evidence="1 6">Belongs to the E2F/DP family.</text>
</comment>
<dbReference type="PANTHER" id="PTHR12081">
    <property type="entry name" value="TRANSCRIPTION FACTOR E2F"/>
    <property type="match status" value="1"/>
</dbReference>
<evidence type="ECO:0000256" key="5">
    <source>
        <dbReference type="ARBA" id="ARBA00023306"/>
    </source>
</evidence>
<evidence type="ECO:0000256" key="2">
    <source>
        <dbReference type="ARBA" id="ARBA00023015"/>
    </source>
</evidence>
<accession>A0ABM3IHU5</accession>
<dbReference type="PANTHER" id="PTHR12081:SF7">
    <property type="entry name" value="TRANSCRIPTION FACTOR EFL-3"/>
    <property type="match status" value="1"/>
</dbReference>